<organism evidence="1">
    <name type="scientific">Desulfobacca acetoxidans</name>
    <dbReference type="NCBI Taxonomy" id="60893"/>
    <lineage>
        <taxon>Bacteria</taxon>
        <taxon>Pseudomonadati</taxon>
        <taxon>Thermodesulfobacteriota</taxon>
        <taxon>Desulfobaccia</taxon>
        <taxon>Desulfobaccales</taxon>
        <taxon>Desulfobaccaceae</taxon>
        <taxon>Desulfobacca</taxon>
    </lineage>
</organism>
<evidence type="ECO:0000313" key="1">
    <source>
        <dbReference type="EMBL" id="HGZ12681.1"/>
    </source>
</evidence>
<dbReference type="Pfam" id="PF20242">
    <property type="entry name" value="Emfourin"/>
    <property type="match status" value="1"/>
</dbReference>
<reference evidence="1" key="1">
    <citation type="journal article" date="2020" name="mSystems">
        <title>Genome- and Community-Level Interaction Insights into Carbon Utilization and Element Cycling Functions of Hydrothermarchaeota in Hydrothermal Sediment.</title>
        <authorList>
            <person name="Zhou Z."/>
            <person name="Liu Y."/>
            <person name="Xu W."/>
            <person name="Pan J."/>
            <person name="Luo Z.H."/>
            <person name="Li M."/>
        </authorList>
    </citation>
    <scope>NUCLEOTIDE SEQUENCE [LARGE SCALE GENOMIC DNA]</scope>
    <source>
        <strain evidence="1">SpSt-853</strain>
    </source>
</reference>
<dbReference type="InterPro" id="IPR049457">
    <property type="entry name" value="Emfourin"/>
</dbReference>
<protein>
    <submittedName>
        <fullName evidence="1">Uncharacterized protein</fullName>
    </submittedName>
</protein>
<sequence>MNIDFALTGGYASLNLTLQVETENLPAELAAQIEAKVAEAGFFELLPEALKPKEPGPPDVLTYRISISTPGRSQTVVVNDLTAPEALRPLLGILQDLAWEQRRRAR</sequence>
<proteinExistence type="predicted"/>
<comment type="caution">
    <text evidence="1">The sequence shown here is derived from an EMBL/GenBank/DDBJ whole genome shotgun (WGS) entry which is preliminary data.</text>
</comment>
<name>A0A7C5EQU6_9BACT</name>
<gene>
    <name evidence="1" type="ORF">ENW48_10790</name>
</gene>
<accession>A0A7C5EQU6</accession>
<dbReference type="EMBL" id="DTKJ01000074">
    <property type="protein sequence ID" value="HGZ12681.1"/>
    <property type="molecule type" value="Genomic_DNA"/>
</dbReference>
<dbReference type="AlphaFoldDB" id="A0A7C5EQU6"/>